<dbReference type="InterPro" id="IPR011333">
    <property type="entry name" value="SKP1/BTB/POZ_sf"/>
</dbReference>
<reference evidence="15" key="1">
    <citation type="submission" date="2013-10" db="EMBL/GenBank/DDBJ databases">
        <authorList>
            <person name="Schartl M."/>
            <person name="Warren W."/>
        </authorList>
    </citation>
    <scope>NUCLEOTIDE SEQUENCE [LARGE SCALE GENOMIC DNA]</scope>
    <source>
        <strain evidence="15">female</strain>
    </source>
</reference>
<dbReference type="Pfam" id="PF00096">
    <property type="entry name" value="zf-C2H2"/>
    <property type="match status" value="1"/>
</dbReference>
<evidence type="ECO:0000313" key="15">
    <source>
        <dbReference type="Proteomes" id="UP000028760"/>
    </source>
</evidence>
<dbReference type="Proteomes" id="UP000028760">
    <property type="component" value="Unassembled WGS sequence"/>
</dbReference>
<dbReference type="FunFam" id="3.30.160.60:FF:000553">
    <property type="entry name" value="Zinc finger and BTB domain-containing protein 16"/>
    <property type="match status" value="1"/>
</dbReference>
<keyword evidence="6" id="KW-0862">Zinc</keyword>
<feature type="region of interest" description="Disordered" evidence="11">
    <location>
        <begin position="136"/>
        <end position="179"/>
    </location>
</feature>
<evidence type="ECO:0000256" key="7">
    <source>
        <dbReference type="ARBA" id="ARBA00023015"/>
    </source>
</evidence>
<keyword evidence="7" id="KW-0805">Transcription regulation</keyword>
<evidence type="ECO:0000256" key="9">
    <source>
        <dbReference type="ARBA" id="ARBA00023242"/>
    </source>
</evidence>
<dbReference type="SUPFAM" id="SSF54695">
    <property type="entry name" value="POZ domain"/>
    <property type="match status" value="1"/>
</dbReference>
<keyword evidence="5 10" id="KW-0863">Zinc-finger</keyword>
<feature type="domain" description="BTB" evidence="12">
    <location>
        <begin position="37"/>
        <end position="103"/>
    </location>
</feature>
<dbReference type="GeneTree" id="ENSGT00940000154616"/>
<keyword evidence="4" id="KW-0677">Repeat</keyword>
<evidence type="ECO:0000259" key="12">
    <source>
        <dbReference type="PROSITE" id="PS50097"/>
    </source>
</evidence>
<dbReference type="SMART" id="SM00355">
    <property type="entry name" value="ZnF_C2H2"/>
    <property type="match status" value="3"/>
</dbReference>
<proteinExistence type="inferred from homology"/>
<evidence type="ECO:0000313" key="14">
    <source>
        <dbReference type="Ensembl" id="ENSPFOP00000025474.1"/>
    </source>
</evidence>
<evidence type="ECO:0000256" key="6">
    <source>
        <dbReference type="ARBA" id="ARBA00022833"/>
    </source>
</evidence>
<dbReference type="GO" id="GO:0000978">
    <property type="term" value="F:RNA polymerase II cis-regulatory region sequence-specific DNA binding"/>
    <property type="evidence" value="ECO:0007669"/>
    <property type="project" value="TreeGrafter"/>
</dbReference>
<evidence type="ECO:0000256" key="5">
    <source>
        <dbReference type="ARBA" id="ARBA00022771"/>
    </source>
</evidence>
<evidence type="ECO:0000256" key="11">
    <source>
        <dbReference type="SAM" id="MobiDB-lite"/>
    </source>
</evidence>
<evidence type="ECO:0000256" key="10">
    <source>
        <dbReference type="PROSITE-ProRule" id="PRU00042"/>
    </source>
</evidence>
<dbReference type="Gene3D" id="3.30.160.60">
    <property type="entry name" value="Classic Zinc Finger"/>
    <property type="match status" value="2"/>
</dbReference>
<dbReference type="PROSITE" id="PS50157">
    <property type="entry name" value="ZINC_FINGER_C2H2_2"/>
    <property type="match status" value="2"/>
</dbReference>
<dbReference type="InterPro" id="IPR036236">
    <property type="entry name" value="Znf_C2H2_sf"/>
</dbReference>
<dbReference type="InterPro" id="IPR013087">
    <property type="entry name" value="Znf_C2H2_type"/>
</dbReference>
<dbReference type="GO" id="GO:0005634">
    <property type="term" value="C:nucleus"/>
    <property type="evidence" value="ECO:0007669"/>
    <property type="project" value="UniProtKB-SubCell"/>
</dbReference>
<dbReference type="GO" id="GO:0008270">
    <property type="term" value="F:zinc ion binding"/>
    <property type="evidence" value="ECO:0007669"/>
    <property type="project" value="UniProtKB-KW"/>
</dbReference>
<keyword evidence="3" id="KW-0479">Metal-binding</keyword>
<dbReference type="GO" id="GO:0000981">
    <property type="term" value="F:DNA-binding transcription factor activity, RNA polymerase II-specific"/>
    <property type="evidence" value="ECO:0007669"/>
    <property type="project" value="TreeGrafter"/>
</dbReference>
<dbReference type="PANTHER" id="PTHR46105:SF6">
    <property type="entry name" value="ZINC FINGER AND BTB DOMAIN-CONTAINING PROTEIN 7A"/>
    <property type="match status" value="1"/>
</dbReference>
<keyword evidence="9" id="KW-0539">Nucleus</keyword>
<keyword evidence="15" id="KW-1185">Reference proteome</keyword>
<accession>A0A096M233</accession>
<keyword evidence="8" id="KW-0804">Transcription</keyword>
<dbReference type="PANTHER" id="PTHR46105">
    <property type="entry name" value="AGAP004733-PA"/>
    <property type="match status" value="1"/>
</dbReference>
<evidence type="ECO:0000256" key="8">
    <source>
        <dbReference type="ARBA" id="ARBA00023163"/>
    </source>
</evidence>
<dbReference type="Gene3D" id="3.30.710.10">
    <property type="entry name" value="Potassium Channel Kv1.1, Chain A"/>
    <property type="match status" value="1"/>
</dbReference>
<evidence type="ECO:0000256" key="4">
    <source>
        <dbReference type="ARBA" id="ARBA00022737"/>
    </source>
</evidence>
<evidence type="ECO:0000256" key="2">
    <source>
        <dbReference type="ARBA" id="ARBA00006991"/>
    </source>
</evidence>
<feature type="compositionally biased region" description="Basic and acidic residues" evidence="11">
    <location>
        <begin position="149"/>
        <end position="170"/>
    </location>
</feature>
<dbReference type="Ensembl" id="ENSPFOT00000026197.1">
    <property type="protein sequence ID" value="ENSPFOP00000025474.1"/>
    <property type="gene ID" value="ENSPFOG00000006491.2"/>
</dbReference>
<dbReference type="PROSITE" id="PS50097">
    <property type="entry name" value="BTB"/>
    <property type="match status" value="1"/>
</dbReference>
<evidence type="ECO:0000259" key="13">
    <source>
        <dbReference type="PROSITE" id="PS50157"/>
    </source>
</evidence>
<reference evidence="14" key="3">
    <citation type="submission" date="2025-09" db="UniProtKB">
        <authorList>
            <consortium name="Ensembl"/>
        </authorList>
    </citation>
    <scope>IDENTIFICATION</scope>
</reference>
<protein>
    <submittedName>
        <fullName evidence="14">Uncharacterized protein</fullName>
    </submittedName>
</protein>
<dbReference type="EMBL" id="AYCK01007821">
    <property type="status" value="NOT_ANNOTATED_CDS"/>
    <property type="molecule type" value="Genomic_DNA"/>
</dbReference>
<name>A0A096M233_POEFO</name>
<dbReference type="InterPro" id="IPR050457">
    <property type="entry name" value="ZnFinger_BTB_dom_contain"/>
</dbReference>
<evidence type="ECO:0000256" key="1">
    <source>
        <dbReference type="ARBA" id="ARBA00004123"/>
    </source>
</evidence>
<comment type="similarity">
    <text evidence="2">Belongs to the krueppel C2H2-type zinc-finger protein family.</text>
</comment>
<organism evidence="14 15">
    <name type="scientific">Poecilia formosa</name>
    <name type="common">Amazon molly</name>
    <name type="synonym">Limia formosa</name>
    <dbReference type="NCBI Taxonomy" id="48698"/>
    <lineage>
        <taxon>Eukaryota</taxon>
        <taxon>Metazoa</taxon>
        <taxon>Chordata</taxon>
        <taxon>Craniata</taxon>
        <taxon>Vertebrata</taxon>
        <taxon>Euteleostomi</taxon>
        <taxon>Actinopterygii</taxon>
        <taxon>Neopterygii</taxon>
        <taxon>Teleostei</taxon>
        <taxon>Neoteleostei</taxon>
        <taxon>Acanthomorphata</taxon>
        <taxon>Ovalentaria</taxon>
        <taxon>Atherinomorphae</taxon>
        <taxon>Cyprinodontiformes</taxon>
        <taxon>Poeciliidae</taxon>
        <taxon>Poeciliinae</taxon>
        <taxon>Poecilia</taxon>
    </lineage>
</organism>
<evidence type="ECO:0000256" key="3">
    <source>
        <dbReference type="ARBA" id="ARBA00022723"/>
    </source>
</evidence>
<dbReference type="AlphaFoldDB" id="A0A096M233"/>
<dbReference type="PROSITE" id="PS00028">
    <property type="entry name" value="ZINC_FINGER_C2H2_1"/>
    <property type="match status" value="2"/>
</dbReference>
<reference evidence="14" key="2">
    <citation type="submission" date="2025-08" db="UniProtKB">
        <authorList>
            <consortium name="Ensembl"/>
        </authorList>
    </citation>
    <scope>IDENTIFICATION</scope>
</reference>
<comment type="subcellular location">
    <subcellularLocation>
        <location evidence="1">Nucleus</location>
    </subcellularLocation>
</comment>
<feature type="domain" description="C2H2-type" evidence="13">
    <location>
        <begin position="581"/>
        <end position="608"/>
    </location>
</feature>
<dbReference type="Pfam" id="PF00651">
    <property type="entry name" value="BTB"/>
    <property type="match status" value="1"/>
</dbReference>
<dbReference type="SMART" id="SM00225">
    <property type="entry name" value="BTB"/>
    <property type="match status" value="1"/>
</dbReference>
<dbReference type="InterPro" id="IPR000210">
    <property type="entry name" value="BTB/POZ_dom"/>
</dbReference>
<sequence>LDNTKLGEHSEMIRINNTQYFHFLQQADVLRQSGSLCDAIISVQSQTFRAHRLVLACASRALAQHLAKSDADSPAHCTLEYFSPHTFQQVLDFIYTQALEVPVKDLQQLLRAAQVLEMQLLEDQCRKQLDRLEAREKDKNGEAVDLTEEEKSVEEKNQKQKSRPVSESKVQKTSSPVEKPSFGIVMESASIADSADVPANQQSPKRKAKLSPISATLCNRDSVITRPNSSGSSFSSAWAFPTNMWDNGNHLNTLMRIAGNYSNFFASHPLPSSNQTSVTPLQSTALGYSRLHPHPYAQNLYTETSRMGSMIKNGILKRKKLSLLHFPARSVSPVNPSLPHQICRSLYFSQFLSLAQMFDLYRTICRTQTNKICFSQLSRSAETGSSDATTQWKVIESCGFETDSSHRICKEACASAWVKVYNLADKDFIWSLMEQYVRFSANAALEASYCDGYNFSKKDPKTIQASKRLYFNLKNHTFCKRFLRRYACKGDRKVFLHMVSLFSCNRNVISNTHICRILFRFAAGQNCDGCQFCGRDAVQHAANARDHRGEKPYQCKHCPKKFSLKHQLDTHHRVHTGEKPFECRLCGQRSRDYSAMIKHLRTHGGAAPYQCTVCLEFCSSLVAMQRHIKSHAVQDFPPDWSINNTYLYISHI</sequence>
<feature type="domain" description="C2H2-type" evidence="13">
    <location>
        <begin position="553"/>
        <end position="580"/>
    </location>
</feature>
<dbReference type="SUPFAM" id="SSF57667">
    <property type="entry name" value="beta-beta-alpha zinc fingers"/>
    <property type="match status" value="2"/>
</dbReference>
<dbReference type="EMBL" id="AYCK01007822">
    <property type="status" value="NOT_ANNOTATED_CDS"/>
    <property type="molecule type" value="Genomic_DNA"/>
</dbReference>
<dbReference type="FunFam" id="3.30.160.60:FF:002171">
    <property type="entry name" value="Zinc finger and BTB domain-containing protein 16"/>
    <property type="match status" value="1"/>
</dbReference>